<proteinExistence type="predicted"/>
<protein>
    <submittedName>
        <fullName evidence="1">Uncharacterized protein</fullName>
    </submittedName>
</protein>
<accession>A0ACC2NTL0</accession>
<reference evidence="1" key="1">
    <citation type="submission" date="2023-04" db="EMBL/GenBank/DDBJ databases">
        <title>A chromosome-level genome assembly of the parasitoid wasp Eretmocerus hayati.</title>
        <authorList>
            <person name="Zhong Y."/>
            <person name="Liu S."/>
            <person name="Liu Y."/>
        </authorList>
    </citation>
    <scope>NUCLEOTIDE SEQUENCE</scope>
    <source>
        <strain evidence="1">ZJU_SS_LIU_2023</strain>
    </source>
</reference>
<evidence type="ECO:0000313" key="2">
    <source>
        <dbReference type="Proteomes" id="UP001239111"/>
    </source>
</evidence>
<name>A0ACC2NTL0_9HYME</name>
<organism evidence="1 2">
    <name type="scientific">Eretmocerus hayati</name>
    <dbReference type="NCBI Taxonomy" id="131215"/>
    <lineage>
        <taxon>Eukaryota</taxon>
        <taxon>Metazoa</taxon>
        <taxon>Ecdysozoa</taxon>
        <taxon>Arthropoda</taxon>
        <taxon>Hexapoda</taxon>
        <taxon>Insecta</taxon>
        <taxon>Pterygota</taxon>
        <taxon>Neoptera</taxon>
        <taxon>Endopterygota</taxon>
        <taxon>Hymenoptera</taxon>
        <taxon>Apocrita</taxon>
        <taxon>Proctotrupomorpha</taxon>
        <taxon>Chalcidoidea</taxon>
        <taxon>Aphelinidae</taxon>
        <taxon>Aphelininae</taxon>
        <taxon>Eretmocerus</taxon>
    </lineage>
</organism>
<evidence type="ECO:0000313" key="1">
    <source>
        <dbReference type="EMBL" id="KAJ8673624.1"/>
    </source>
</evidence>
<dbReference type="EMBL" id="CM056743">
    <property type="protein sequence ID" value="KAJ8673624.1"/>
    <property type="molecule type" value="Genomic_DNA"/>
</dbReference>
<dbReference type="Proteomes" id="UP001239111">
    <property type="component" value="Chromosome 3"/>
</dbReference>
<keyword evidence="2" id="KW-1185">Reference proteome</keyword>
<gene>
    <name evidence="1" type="ORF">QAD02_004886</name>
</gene>
<comment type="caution">
    <text evidence="1">The sequence shown here is derived from an EMBL/GenBank/DDBJ whole genome shotgun (WGS) entry which is preliminary data.</text>
</comment>
<sequence length="302" mass="33371">MYRIIIVALASAIIFWVGSDALQSVNFNSKEEHGSPSEYTSPSYQDFTDSTNESTTMIYEDDQGDDQVDNPISRERRTIYGTAVNDWAYPSIVSLQTQLGHMCGGTILTPILILTAAHCLDITLAKLPITHVVVSQTYPKTSYPISYYIPHPRYSSGPRPSNDIAMVLLGSRIQNALTIQIQSQPLQVPVNAIAIAFGWGLTEQGIPSTQLKVVELPLLHQSQCPNTYSYENQWVCMNTRRKNVCSGDSGGPLFYNGKQIGIASAVTGLSYHTNLCMSGQPAVFTRVSLYSSWIQQFINSYP</sequence>